<organism evidence="1 2">
    <name type="scientific">Tanacetum coccineum</name>
    <dbReference type="NCBI Taxonomy" id="301880"/>
    <lineage>
        <taxon>Eukaryota</taxon>
        <taxon>Viridiplantae</taxon>
        <taxon>Streptophyta</taxon>
        <taxon>Embryophyta</taxon>
        <taxon>Tracheophyta</taxon>
        <taxon>Spermatophyta</taxon>
        <taxon>Magnoliopsida</taxon>
        <taxon>eudicotyledons</taxon>
        <taxon>Gunneridae</taxon>
        <taxon>Pentapetalae</taxon>
        <taxon>asterids</taxon>
        <taxon>campanulids</taxon>
        <taxon>Asterales</taxon>
        <taxon>Asteraceae</taxon>
        <taxon>Asteroideae</taxon>
        <taxon>Anthemideae</taxon>
        <taxon>Anthemidinae</taxon>
        <taxon>Tanacetum</taxon>
    </lineage>
</organism>
<protein>
    <submittedName>
        <fullName evidence="1">Uncharacterized protein</fullName>
    </submittedName>
</protein>
<accession>A0ABQ5IT52</accession>
<reference evidence="1" key="1">
    <citation type="journal article" date="2022" name="Int. J. Mol. Sci.">
        <title>Draft Genome of Tanacetum Coccineum: Genomic Comparison of Closely Related Tanacetum-Family Plants.</title>
        <authorList>
            <person name="Yamashiro T."/>
            <person name="Shiraishi A."/>
            <person name="Nakayama K."/>
            <person name="Satake H."/>
        </authorList>
    </citation>
    <scope>NUCLEOTIDE SEQUENCE</scope>
</reference>
<reference evidence="1" key="2">
    <citation type="submission" date="2022-01" db="EMBL/GenBank/DDBJ databases">
        <authorList>
            <person name="Yamashiro T."/>
            <person name="Shiraishi A."/>
            <person name="Satake H."/>
            <person name="Nakayama K."/>
        </authorList>
    </citation>
    <scope>NUCLEOTIDE SEQUENCE</scope>
</reference>
<comment type="caution">
    <text evidence="1">The sequence shown here is derived from an EMBL/GenBank/DDBJ whole genome shotgun (WGS) entry which is preliminary data.</text>
</comment>
<sequence>MAGEWLKFNNCNFSLDSRKEFRKRFLEIRIKEIECSEGLDFEEFGALHEGMSLQNLNQFFHVRYEQDNRRFTSQAWNVLFRIKEQVVREYVMEFLLIFTFRDHIEELDVADTMVFQLGRERRNITMRQSMPINYNPTPYVLNITTRVNYDTRHPPSYTSIQNPIRRLVHRLLTLSVAGRHSGKDKVTMDGLFLLHSMDGGVSVDVPWHIAKFLYDKAKGSKRKSPIVGAHLIGKIASYYGLMTLGSLMNVTLGPKTSSMSVAKLVDLGICRYNGLGIGEMVAEILEVVGDDNVGAEQTEIGGIGRHPNMSNANRLRAIDESLGEIVNDVDELTYVVSGMSEQYDQFYR</sequence>
<name>A0ABQ5IT52_9ASTR</name>
<dbReference type="EMBL" id="BQNB010021142">
    <property type="protein sequence ID" value="GJU03334.1"/>
    <property type="molecule type" value="Genomic_DNA"/>
</dbReference>
<gene>
    <name evidence="1" type="ORF">Tco_1113672</name>
</gene>
<dbReference type="Proteomes" id="UP001151760">
    <property type="component" value="Unassembled WGS sequence"/>
</dbReference>
<evidence type="ECO:0000313" key="2">
    <source>
        <dbReference type="Proteomes" id="UP001151760"/>
    </source>
</evidence>
<evidence type="ECO:0000313" key="1">
    <source>
        <dbReference type="EMBL" id="GJU03334.1"/>
    </source>
</evidence>
<proteinExistence type="predicted"/>
<keyword evidence="2" id="KW-1185">Reference proteome</keyword>